<proteinExistence type="predicted"/>
<dbReference type="Proteomes" id="UP000245778">
    <property type="component" value="Unassembled WGS sequence"/>
</dbReference>
<organism evidence="3 4">
    <name type="scientific">Intestinimonas butyriciproducens</name>
    <dbReference type="NCBI Taxonomy" id="1297617"/>
    <lineage>
        <taxon>Bacteria</taxon>
        <taxon>Bacillati</taxon>
        <taxon>Bacillota</taxon>
        <taxon>Clostridia</taxon>
        <taxon>Eubacteriales</taxon>
        <taxon>Intestinimonas</taxon>
    </lineage>
</organism>
<dbReference type="Pfam" id="PF01381">
    <property type="entry name" value="HTH_3"/>
    <property type="match status" value="1"/>
</dbReference>
<dbReference type="GO" id="GO:0003677">
    <property type="term" value="F:DNA binding"/>
    <property type="evidence" value="ECO:0007669"/>
    <property type="project" value="UniProtKB-KW"/>
</dbReference>
<evidence type="ECO:0000256" key="1">
    <source>
        <dbReference type="ARBA" id="ARBA00023125"/>
    </source>
</evidence>
<reference evidence="3 4" key="1">
    <citation type="submission" date="2018-04" db="EMBL/GenBank/DDBJ databases">
        <title>Genomic Encyclopedia of Type Strains, Phase IV (KMG-IV): sequencing the most valuable type-strain genomes for metagenomic binning, comparative biology and taxonomic classification.</title>
        <authorList>
            <person name="Goeker M."/>
        </authorList>
    </citation>
    <scope>NUCLEOTIDE SEQUENCE [LARGE SCALE GENOMIC DNA]</scope>
    <source>
        <strain evidence="3 4">DSM 26588</strain>
    </source>
</reference>
<dbReference type="OrthoDB" id="1766270at2"/>
<dbReference type="InterPro" id="IPR001387">
    <property type="entry name" value="Cro/C1-type_HTH"/>
</dbReference>
<keyword evidence="1 3" id="KW-0238">DNA-binding</keyword>
<dbReference type="PANTHER" id="PTHR46558">
    <property type="entry name" value="TRACRIPTIONAL REGULATORY PROTEIN-RELATED-RELATED"/>
    <property type="match status" value="1"/>
</dbReference>
<dbReference type="EMBL" id="QEKK01000001">
    <property type="protein sequence ID" value="PVY59854.1"/>
    <property type="molecule type" value="Genomic_DNA"/>
</dbReference>
<name>A0A2U1CG17_9FIRM</name>
<accession>A0A2U1CG17</accession>
<dbReference type="PANTHER" id="PTHR46558:SF11">
    <property type="entry name" value="HTH-TYPE TRANSCRIPTIONAL REGULATOR XRE"/>
    <property type="match status" value="1"/>
</dbReference>
<dbReference type="SUPFAM" id="SSF47413">
    <property type="entry name" value="lambda repressor-like DNA-binding domains"/>
    <property type="match status" value="1"/>
</dbReference>
<sequence>MMIYFGTKLKQLREERGLTQKELAKGMELSPSMISMYEGGGSYPSVEILIRLSHYFRVSTDYLLGVSDSNGYDLSGLTDEQAVLVNELIRQFEQANARK</sequence>
<evidence type="ECO:0000313" key="4">
    <source>
        <dbReference type="Proteomes" id="UP000245778"/>
    </source>
</evidence>
<dbReference type="PROSITE" id="PS50943">
    <property type="entry name" value="HTH_CROC1"/>
    <property type="match status" value="1"/>
</dbReference>
<dbReference type="Gene3D" id="1.10.260.40">
    <property type="entry name" value="lambda repressor-like DNA-binding domains"/>
    <property type="match status" value="1"/>
</dbReference>
<evidence type="ECO:0000259" key="2">
    <source>
        <dbReference type="PROSITE" id="PS50943"/>
    </source>
</evidence>
<dbReference type="RefSeq" id="WP_075705111.1">
    <property type="nucleotide sequence ID" value="NZ_CAUFHD010000005.1"/>
</dbReference>
<protein>
    <submittedName>
        <fullName evidence="3">DNA-binding XRE family transcriptional regulator</fullName>
    </submittedName>
</protein>
<comment type="caution">
    <text evidence="3">The sequence shown here is derived from an EMBL/GenBank/DDBJ whole genome shotgun (WGS) entry which is preliminary data.</text>
</comment>
<dbReference type="SMART" id="SM00530">
    <property type="entry name" value="HTH_XRE"/>
    <property type="match status" value="1"/>
</dbReference>
<feature type="domain" description="HTH cro/C1-type" evidence="2">
    <location>
        <begin position="9"/>
        <end position="63"/>
    </location>
</feature>
<evidence type="ECO:0000313" key="3">
    <source>
        <dbReference type="EMBL" id="PVY59854.1"/>
    </source>
</evidence>
<dbReference type="CDD" id="cd00093">
    <property type="entry name" value="HTH_XRE"/>
    <property type="match status" value="1"/>
</dbReference>
<dbReference type="AlphaFoldDB" id="A0A2U1CG17"/>
<gene>
    <name evidence="3" type="ORF">C7373_101368</name>
</gene>
<dbReference type="InterPro" id="IPR010982">
    <property type="entry name" value="Lambda_DNA-bd_dom_sf"/>
</dbReference>